<dbReference type="EMBL" id="SRPO01000402">
    <property type="protein sequence ID" value="KAG5933007.1"/>
    <property type="molecule type" value="Genomic_DNA"/>
</dbReference>
<dbReference type="Gene3D" id="3.40.470.10">
    <property type="entry name" value="Uracil-DNA glycosylase-like domain"/>
    <property type="match status" value="1"/>
</dbReference>
<dbReference type="FunFam" id="3.40.470.10:FF:000010">
    <property type="entry name" value="G/U mismatch-specific DNA glycosylase"/>
    <property type="match status" value="1"/>
</dbReference>
<dbReference type="SMART" id="SM00987">
    <property type="entry name" value="UreE_C"/>
    <property type="match status" value="1"/>
</dbReference>
<comment type="caution">
    <text evidence="6">The sequence shown here is derived from an EMBL/GenBank/DDBJ whole genome shotgun (WGS) entry which is preliminary data.</text>
</comment>
<dbReference type="SUPFAM" id="SSF52141">
    <property type="entry name" value="Uracil-DNA glycosylase-like"/>
    <property type="match status" value="1"/>
</dbReference>
<protein>
    <recommendedName>
        <fullName evidence="5">Uracil-DNA glycosylase-like domain-containing protein</fullName>
    </recommendedName>
</protein>
<evidence type="ECO:0000256" key="4">
    <source>
        <dbReference type="SAM" id="MobiDB-lite"/>
    </source>
</evidence>
<proteinExistence type="predicted"/>
<dbReference type="SMART" id="SM00986">
    <property type="entry name" value="UDG"/>
    <property type="match status" value="1"/>
</dbReference>
<keyword evidence="1" id="KW-0227">DNA damage</keyword>
<dbReference type="CDD" id="cd10028">
    <property type="entry name" value="UDG-F2_TDG_MUG"/>
    <property type="match status" value="1"/>
</dbReference>
<evidence type="ECO:0000256" key="1">
    <source>
        <dbReference type="ARBA" id="ARBA00022763"/>
    </source>
</evidence>
<keyword evidence="3" id="KW-0234">DNA repair</keyword>
<evidence type="ECO:0000256" key="2">
    <source>
        <dbReference type="ARBA" id="ARBA00022801"/>
    </source>
</evidence>
<dbReference type="OrthoDB" id="565731at2759"/>
<dbReference type="GO" id="GO:0006285">
    <property type="term" value="P:base-excision repair, AP site formation"/>
    <property type="evidence" value="ECO:0007669"/>
    <property type="project" value="InterPro"/>
</dbReference>
<evidence type="ECO:0000259" key="5">
    <source>
        <dbReference type="SMART" id="SM00986"/>
    </source>
</evidence>
<organism evidence="6 7">
    <name type="scientific">Claviceps pazoutovae</name>
    <dbReference type="NCBI Taxonomy" id="1649127"/>
    <lineage>
        <taxon>Eukaryota</taxon>
        <taxon>Fungi</taxon>
        <taxon>Dikarya</taxon>
        <taxon>Ascomycota</taxon>
        <taxon>Pezizomycotina</taxon>
        <taxon>Sordariomycetes</taxon>
        <taxon>Hypocreomycetidae</taxon>
        <taxon>Hypocreales</taxon>
        <taxon>Clavicipitaceae</taxon>
        <taxon>Claviceps</taxon>
    </lineage>
</organism>
<gene>
    <name evidence="6" type="ORF">E4U60_004838</name>
</gene>
<dbReference type="PANTHER" id="PTHR12159:SF9">
    <property type="entry name" value="G_T MISMATCH-SPECIFIC THYMINE DNA GLYCOSYLASE"/>
    <property type="match status" value="1"/>
</dbReference>
<feature type="compositionally biased region" description="Low complexity" evidence="4">
    <location>
        <begin position="73"/>
        <end position="94"/>
    </location>
</feature>
<feature type="domain" description="Uracil-DNA glycosylase-like" evidence="5">
    <location>
        <begin position="122"/>
        <end position="307"/>
    </location>
</feature>
<evidence type="ECO:0000313" key="6">
    <source>
        <dbReference type="EMBL" id="KAG5933007.1"/>
    </source>
</evidence>
<reference evidence="6 7" key="1">
    <citation type="journal article" date="2020" name="bioRxiv">
        <title>Whole genome comparisons of ergot fungi reveals the divergence and evolution of species within the genus Claviceps are the result of varying mechanisms driving genome evolution and host range expansion.</title>
        <authorList>
            <person name="Wyka S.A."/>
            <person name="Mondo S.J."/>
            <person name="Liu M."/>
            <person name="Dettman J."/>
            <person name="Nalam V."/>
            <person name="Broders K.D."/>
        </authorList>
    </citation>
    <scope>NUCLEOTIDE SEQUENCE [LARGE SCALE GENOMIC DNA]</scope>
    <source>
        <strain evidence="6 7">CCC 1485</strain>
    </source>
</reference>
<evidence type="ECO:0000313" key="7">
    <source>
        <dbReference type="Proteomes" id="UP000706124"/>
    </source>
</evidence>
<dbReference type="Pfam" id="PF03167">
    <property type="entry name" value="UDG"/>
    <property type="match status" value="1"/>
</dbReference>
<sequence>MEEHDDQAHRPPATFKGLLQLDAFTYHSSQSTSSSSSPRRNPVRAAATALPVSRSAASKKPSTSRPQKRPAHSTTTTTTITATTTSSSSSSSSTPKKRKTSQTRPPSGYAPPSQYAHLPLLPDALAPNLLILFIGLNPGISTALTGHAYAHPTNLFWKLLHTSGITPRRCHAHEDAHMPALYRLGLTNIVSRPTRNGSELSKAEMDNGVTVLEEKTARWRPECVCVVGKSIWESIWRVRHGKGVRRHEFRYGWQDEEENMGVVKEGQGQGQEGELWGGARVFVAPSTSGLAATLAPKEKERLWGELGSWVKGRRAAEGKDEDAEELMS</sequence>
<dbReference type="InterPro" id="IPR015637">
    <property type="entry name" value="MUG/TDG"/>
</dbReference>
<feature type="compositionally biased region" description="Low complexity" evidence="4">
    <location>
        <begin position="28"/>
        <end position="37"/>
    </location>
</feature>
<dbReference type="InterPro" id="IPR005122">
    <property type="entry name" value="Uracil-DNA_glycosylase-like"/>
</dbReference>
<accession>A0A9P7M8H5</accession>
<dbReference type="Proteomes" id="UP000706124">
    <property type="component" value="Unassembled WGS sequence"/>
</dbReference>
<keyword evidence="2" id="KW-0378">Hydrolase</keyword>
<dbReference type="InterPro" id="IPR036895">
    <property type="entry name" value="Uracil-DNA_glycosylase-like_sf"/>
</dbReference>
<dbReference type="PANTHER" id="PTHR12159">
    <property type="entry name" value="G/T AND G/U MISMATCH-SPECIFIC DNA GLYCOSYLASE"/>
    <property type="match status" value="1"/>
</dbReference>
<keyword evidence="7" id="KW-1185">Reference proteome</keyword>
<name>A0A9P7M8H5_9HYPO</name>
<evidence type="ECO:0000256" key="3">
    <source>
        <dbReference type="ARBA" id="ARBA00023204"/>
    </source>
</evidence>
<dbReference type="GO" id="GO:0004844">
    <property type="term" value="F:uracil DNA N-glycosylase activity"/>
    <property type="evidence" value="ECO:0007669"/>
    <property type="project" value="TreeGrafter"/>
</dbReference>
<dbReference type="AlphaFoldDB" id="A0A9P7M8H5"/>
<feature type="region of interest" description="Disordered" evidence="4">
    <location>
        <begin position="1"/>
        <end position="114"/>
    </location>
</feature>
<dbReference type="GO" id="GO:0008263">
    <property type="term" value="F:pyrimidine-specific mismatch base pair DNA N-glycosylase activity"/>
    <property type="evidence" value="ECO:0007669"/>
    <property type="project" value="TreeGrafter"/>
</dbReference>